<sequence length="309" mass="33321">MGTLPCADCAGIRTSLTLYTMGQGGLPLVYRMTRVHLGTPSGDRGEEYIGPWSRIDAGAGETVRIEPHDDARRSSFRRAGADRLVLLDRSEQPIATRQDLALVRDRGADAARLTVPRTLFRGTLRRDAGKLRFAPCGGGKPFDARDVSAESVITAAITDAGFDTRGAIYLEAWGERRDGELQLERLNRAGRDLACPTSALGLAAHGNAPSWRLESDRQAVRFSGEGGESLNMPPLPLSWRWPVGRPDRAEAVLAGATESATLRLRLFRQICRDVSTGTVHGFGAALAVTRAGPPVEYTGCGHLGNEALY</sequence>
<organism evidence="1 2">
    <name type="scientific">Thauera phenylacetica B4P</name>
    <dbReference type="NCBI Taxonomy" id="1234382"/>
    <lineage>
        <taxon>Bacteria</taxon>
        <taxon>Pseudomonadati</taxon>
        <taxon>Pseudomonadota</taxon>
        <taxon>Betaproteobacteria</taxon>
        <taxon>Rhodocyclales</taxon>
        <taxon>Zoogloeaceae</taxon>
        <taxon>Thauera</taxon>
    </lineage>
</organism>
<dbReference type="AlphaFoldDB" id="N6ZP20"/>
<evidence type="ECO:0000313" key="2">
    <source>
        <dbReference type="Proteomes" id="UP000013047"/>
    </source>
</evidence>
<dbReference type="EMBL" id="AMXF01000121">
    <property type="protein sequence ID" value="ENO96277.1"/>
    <property type="molecule type" value="Genomic_DNA"/>
</dbReference>
<evidence type="ECO:0000313" key="1">
    <source>
        <dbReference type="EMBL" id="ENO96277.1"/>
    </source>
</evidence>
<dbReference type="Gene3D" id="2.40.128.640">
    <property type="match status" value="1"/>
</dbReference>
<gene>
    <name evidence="1" type="ORF">C667_14759</name>
</gene>
<comment type="caution">
    <text evidence="1">The sequence shown here is derived from an EMBL/GenBank/DDBJ whole genome shotgun (WGS) entry which is preliminary data.</text>
</comment>
<dbReference type="Proteomes" id="UP000013047">
    <property type="component" value="Unassembled WGS sequence"/>
</dbReference>
<dbReference type="Pfam" id="PF04170">
    <property type="entry name" value="NlpE"/>
    <property type="match status" value="1"/>
</dbReference>
<accession>N6ZP20</accession>
<keyword evidence="2" id="KW-1185">Reference proteome</keyword>
<proteinExistence type="predicted"/>
<name>N6ZP20_9RHOO</name>
<protein>
    <submittedName>
        <fullName evidence="1">Lipoprotein NlpE</fullName>
    </submittedName>
</protein>
<dbReference type="InterPro" id="IPR007298">
    <property type="entry name" value="Cu-R_lipoprotein_NlpE"/>
</dbReference>
<reference evidence="1 2" key="1">
    <citation type="submission" date="2012-09" db="EMBL/GenBank/DDBJ databases">
        <title>Draft Genome Sequences of 6 Strains from Genus Thauera.</title>
        <authorList>
            <person name="Liu B."/>
            <person name="Shapleigh J.P."/>
            <person name="Frostegard A.H."/>
        </authorList>
    </citation>
    <scope>NUCLEOTIDE SEQUENCE [LARGE SCALE GENOMIC DNA]</scope>
    <source>
        <strain evidence="1 2">B4P</strain>
    </source>
</reference>
<keyword evidence="1" id="KW-0449">Lipoprotein</keyword>